<organism evidence="1 2">
    <name type="scientific">Rhizoctonia solani AG-3 Rhs1AP</name>
    <dbReference type="NCBI Taxonomy" id="1086054"/>
    <lineage>
        <taxon>Eukaryota</taxon>
        <taxon>Fungi</taxon>
        <taxon>Dikarya</taxon>
        <taxon>Basidiomycota</taxon>
        <taxon>Agaricomycotina</taxon>
        <taxon>Agaricomycetes</taxon>
        <taxon>Cantharellales</taxon>
        <taxon>Ceratobasidiaceae</taxon>
        <taxon>Rhizoctonia</taxon>
    </lineage>
</organism>
<sequence length="121" mass="13930">MFSYDKLTAEQIKKFPDAVVWSWLDEIILAASQAEWRASIYGHYDPSVDRRTDELGQKVIWYPFTCKSDPRQRKALYRSRGDDSSGTNKLIDAAAISKVSITKTSRQFNSVFGESIIFIWL</sequence>
<dbReference type="EMBL" id="JATN01000321">
    <property type="protein sequence ID" value="EUC58964.1"/>
    <property type="molecule type" value="Genomic_DNA"/>
</dbReference>
<gene>
    <name evidence="1" type="ORF">RSOL_288230</name>
</gene>
<name>A0A0A1UIN2_9AGAM</name>
<feature type="non-terminal residue" evidence="1">
    <location>
        <position position="121"/>
    </location>
</feature>
<dbReference type="Proteomes" id="UP000030108">
    <property type="component" value="Unassembled WGS sequence"/>
</dbReference>
<comment type="caution">
    <text evidence="1">The sequence shown here is derived from an EMBL/GenBank/DDBJ whole genome shotgun (WGS) entry which is preliminary data.</text>
</comment>
<reference evidence="2" key="1">
    <citation type="journal article" date="2014" name="Genome Announc.">
        <title>Draft genome sequence of the plant-pathogenic soil fungus Rhizoctonia solani anastomosis group 3 strain Rhs1AP.</title>
        <authorList>
            <person name="Cubeta M.A."/>
            <person name="Thomas E."/>
            <person name="Dean R.A."/>
            <person name="Jabaji S."/>
            <person name="Neate S.M."/>
            <person name="Tavantzis S."/>
            <person name="Toda T."/>
            <person name="Vilgalys R."/>
            <person name="Bharathan N."/>
            <person name="Fedorova-Abrams N."/>
            <person name="Pakala S.B."/>
            <person name="Pakala S.M."/>
            <person name="Zafar N."/>
            <person name="Joardar V."/>
            <person name="Losada L."/>
            <person name="Nierman W.C."/>
        </authorList>
    </citation>
    <scope>NUCLEOTIDE SEQUENCE [LARGE SCALE GENOMIC DNA]</scope>
    <source>
        <strain evidence="2">AG-3</strain>
    </source>
</reference>
<evidence type="ECO:0000313" key="2">
    <source>
        <dbReference type="Proteomes" id="UP000030108"/>
    </source>
</evidence>
<proteinExistence type="predicted"/>
<dbReference type="AlphaFoldDB" id="A0A0A1UIN2"/>
<evidence type="ECO:0000313" key="1">
    <source>
        <dbReference type="EMBL" id="EUC58964.1"/>
    </source>
</evidence>
<protein>
    <submittedName>
        <fullName evidence="1">Uncharacterized protein</fullName>
    </submittedName>
</protein>
<accession>A0A0A1UIN2</accession>